<evidence type="ECO:0008006" key="3">
    <source>
        <dbReference type="Google" id="ProtNLM"/>
    </source>
</evidence>
<gene>
    <name evidence="1" type="ORF">P245_25770</name>
</gene>
<name>A0A0E3B885_9BURK</name>
<protein>
    <recommendedName>
        <fullName evidence="3">DNA transfer protein p32</fullName>
    </recommendedName>
</protein>
<comment type="caution">
    <text evidence="1">The sequence shown here is derived from an EMBL/GenBank/DDBJ whole genome shotgun (WGS) entry which is preliminary data.</text>
</comment>
<accession>A0A0E3B885</accession>
<evidence type="ECO:0000313" key="1">
    <source>
        <dbReference type="EMBL" id="KGG83037.1"/>
    </source>
</evidence>
<dbReference type="EMBL" id="AWTN01000148">
    <property type="protein sequence ID" value="KGG83037.1"/>
    <property type="molecule type" value="Genomic_DNA"/>
</dbReference>
<sequence length="223" mass="23243">MSFVGDLIGDVFGGITGANQAAEGADKAAAAQEQAAREANKLTKDMYDQNRADMAPWREAGMGTLSQLVAGLQPGGDFNRSFTMNDFQADPGYAFRQSEGQKTIDNSAAARGSSLSGATLKALNRFGQDTASNEFQNSYNRWNNDMSNRFNRLSGVAGTGQTATQNIASQGQQTAQTMGQNVTGAGNARASGYIAQGNTVGNTFGSLAGLAGGAGMLGWKPFK</sequence>
<dbReference type="AlphaFoldDB" id="A0A0E3B885"/>
<evidence type="ECO:0000313" key="2">
    <source>
        <dbReference type="Proteomes" id="UP000029567"/>
    </source>
</evidence>
<dbReference type="Proteomes" id="UP000029567">
    <property type="component" value="Unassembled WGS sequence"/>
</dbReference>
<organism evidence="1 2">
    <name type="scientific">Comamonas thiooxydans</name>
    <dbReference type="NCBI Taxonomy" id="363952"/>
    <lineage>
        <taxon>Bacteria</taxon>
        <taxon>Pseudomonadati</taxon>
        <taxon>Pseudomonadota</taxon>
        <taxon>Betaproteobacteria</taxon>
        <taxon>Burkholderiales</taxon>
        <taxon>Comamonadaceae</taxon>
        <taxon>Comamonas</taxon>
    </lineage>
</organism>
<proteinExistence type="predicted"/>
<reference evidence="1 2" key="1">
    <citation type="submission" date="2013-09" db="EMBL/GenBank/DDBJ databases">
        <title>High correlation between genotypes and phenotypes of environmental bacteria Comamonas testosteroni strains.</title>
        <authorList>
            <person name="Liu L."/>
            <person name="Zhu W."/>
            <person name="Xia X."/>
            <person name="Xu B."/>
            <person name="Luo M."/>
            <person name="Wang G."/>
        </authorList>
    </citation>
    <scope>NUCLEOTIDE SEQUENCE [LARGE SCALE GENOMIC DNA]</scope>
    <source>
        <strain evidence="1 2">JL14</strain>
    </source>
</reference>
<dbReference type="RefSeq" id="WP_034383564.1">
    <property type="nucleotide sequence ID" value="NZ_AWTN01000148.1"/>
</dbReference>